<dbReference type="PANTHER" id="PTHR12645">
    <property type="entry name" value="ALR/ERV"/>
    <property type="match status" value="1"/>
</dbReference>
<evidence type="ECO:0000256" key="7">
    <source>
        <dbReference type="RuleBase" id="RU371123"/>
    </source>
</evidence>
<dbReference type="EMBL" id="MN448295">
    <property type="protein sequence ID" value="QFG74957.1"/>
    <property type="molecule type" value="Genomic_DNA"/>
</dbReference>
<dbReference type="InterPro" id="IPR039799">
    <property type="entry name" value="ALR/ERV"/>
</dbReference>
<keyword evidence="4 7" id="KW-0560">Oxidoreductase</keyword>
<evidence type="ECO:0000256" key="5">
    <source>
        <dbReference type="ARBA" id="ARBA00023157"/>
    </source>
</evidence>
<organism evidence="9">
    <name type="scientific">Megaviridae environmental sample</name>
    <dbReference type="NCBI Taxonomy" id="1737588"/>
    <lineage>
        <taxon>Viruses</taxon>
        <taxon>Varidnaviria</taxon>
        <taxon>Bamfordvirae</taxon>
        <taxon>Nucleocytoviricota</taxon>
        <taxon>Megaviricetes</taxon>
        <taxon>Imitervirales</taxon>
        <taxon>Mimiviridae</taxon>
        <taxon>environmental samples</taxon>
    </lineage>
</organism>
<keyword evidence="2 7" id="KW-0285">Flavoprotein</keyword>
<evidence type="ECO:0000313" key="9">
    <source>
        <dbReference type="EMBL" id="QFG74957.1"/>
    </source>
</evidence>
<evidence type="ECO:0000256" key="3">
    <source>
        <dbReference type="ARBA" id="ARBA00022827"/>
    </source>
</evidence>
<proteinExistence type="predicted"/>
<dbReference type="GO" id="GO:0050660">
    <property type="term" value="F:flavin adenine dinucleotide binding"/>
    <property type="evidence" value="ECO:0007669"/>
    <property type="project" value="TreeGrafter"/>
</dbReference>
<comment type="catalytic activity">
    <reaction evidence="6 7">
        <text>2 R'C(R)SH + O2 = R'C(R)S-S(R)CR' + H2O2</text>
        <dbReference type="Rhea" id="RHEA:17357"/>
        <dbReference type="ChEBI" id="CHEBI:15379"/>
        <dbReference type="ChEBI" id="CHEBI:16240"/>
        <dbReference type="ChEBI" id="CHEBI:16520"/>
        <dbReference type="ChEBI" id="CHEBI:17412"/>
        <dbReference type="EC" id="1.8.3.2"/>
    </reaction>
</comment>
<comment type="cofactor">
    <cofactor evidence="1 7">
        <name>FAD</name>
        <dbReference type="ChEBI" id="CHEBI:57692"/>
    </cofactor>
</comment>
<feature type="domain" description="ERV/ALR sulfhydryl oxidase" evidence="8">
    <location>
        <begin position="1"/>
        <end position="101"/>
    </location>
</feature>
<dbReference type="SUPFAM" id="SSF69000">
    <property type="entry name" value="FAD-dependent thiol oxidase"/>
    <property type="match status" value="1"/>
</dbReference>
<dbReference type="EC" id="1.8.3.2" evidence="7"/>
<protein>
    <recommendedName>
        <fullName evidence="7">Sulfhydryl oxidase</fullName>
        <ecNumber evidence="7">1.8.3.2</ecNumber>
    </recommendedName>
</protein>
<evidence type="ECO:0000256" key="2">
    <source>
        <dbReference type="ARBA" id="ARBA00022630"/>
    </source>
</evidence>
<dbReference type="Gene3D" id="1.20.120.310">
    <property type="entry name" value="ERV/ALR sulfhydryl oxidase domain"/>
    <property type="match status" value="1"/>
</dbReference>
<dbReference type="InterPro" id="IPR036774">
    <property type="entry name" value="ERV/ALR_sulphydryl_oxid_sf"/>
</dbReference>
<keyword evidence="3 7" id="KW-0274">FAD</keyword>
<evidence type="ECO:0000256" key="6">
    <source>
        <dbReference type="ARBA" id="ARBA00048864"/>
    </source>
</evidence>
<keyword evidence="5" id="KW-1015">Disulfide bond</keyword>
<dbReference type="PANTHER" id="PTHR12645:SF0">
    <property type="entry name" value="FAD-LINKED SULFHYDRYL OXIDASE ALR"/>
    <property type="match status" value="1"/>
</dbReference>
<dbReference type="PROSITE" id="PS51324">
    <property type="entry name" value="ERV_ALR"/>
    <property type="match status" value="1"/>
</dbReference>
<name>A0A5J6VMX4_9VIRU</name>
<evidence type="ECO:0000256" key="1">
    <source>
        <dbReference type="ARBA" id="ARBA00001974"/>
    </source>
</evidence>
<sequence length="152" mass="18250">MNNNNWGPVTWVLLHTIAAKIKSEYFLSNKVFLINIIKLICKTLPCEDCANHATILLNNYKHFHKLNTLHEFQIWLWEFHNIINLKLDKQEVSKNILQNFHKNNLIQLLQFWNTKYKLNVQTAYQLKHSIDINNTRNKVNTFIYSNKQLFHM</sequence>
<dbReference type="InterPro" id="IPR017905">
    <property type="entry name" value="ERV/ALR_sulphydryl_oxidase"/>
</dbReference>
<evidence type="ECO:0000256" key="4">
    <source>
        <dbReference type="ARBA" id="ARBA00023002"/>
    </source>
</evidence>
<evidence type="ECO:0000259" key="8">
    <source>
        <dbReference type="PROSITE" id="PS51324"/>
    </source>
</evidence>
<accession>A0A5J6VMX4</accession>
<dbReference type="GO" id="GO:0016971">
    <property type="term" value="F:flavin-dependent sulfhydryl oxidase activity"/>
    <property type="evidence" value="ECO:0007669"/>
    <property type="project" value="InterPro"/>
</dbReference>
<dbReference type="Pfam" id="PF04777">
    <property type="entry name" value="Evr1_Alr"/>
    <property type="match status" value="1"/>
</dbReference>
<reference evidence="9" key="1">
    <citation type="journal article" date="2019" name="Philos. Trans. R. Soc. Lond., B, Biol. Sci.">
        <title>Targeted metagenomic recovery of four divergent viruses reveals shared and distinctive characteristics of giant viruses of marine eukaryotes.</title>
        <authorList>
            <person name="Needham D.M."/>
            <person name="Poirier C."/>
            <person name="Hehenberger E."/>
            <person name="Jimenez V."/>
            <person name="Swalwell J.E."/>
            <person name="Santoro A.E."/>
            <person name="Worden A.Z."/>
        </authorList>
    </citation>
    <scope>NUCLEOTIDE SEQUENCE</scope>
    <source>
        <strain evidence="9">OPacV-421</strain>
    </source>
</reference>